<sequence>MFWIFIISLFALTHAGSVLPLQTSEVDVRQDHSGFSYNLKENRGVAAIAEPLPLVQPLVKTTIHIEDKPAEIQPQTHQQHQKTEARAHLALKELRKPEELLISQPISALPLEYYGYYYPYSLPRAQFMPSLYSIPSIPYPYTLIRTA</sequence>
<evidence type="ECO:0008006" key="4">
    <source>
        <dbReference type="Google" id="ProtNLM"/>
    </source>
</evidence>
<feature type="chain" id="PRO_5040473252" description="Alpha-S1-casein" evidence="1">
    <location>
        <begin position="16"/>
        <end position="147"/>
    </location>
</feature>
<name>A0A9N9MVC6_9CUCU</name>
<gene>
    <name evidence="2" type="ORF">CEUTPL_LOCUS11704</name>
</gene>
<dbReference type="OrthoDB" id="6783023at2759"/>
<keyword evidence="3" id="KW-1185">Reference proteome</keyword>
<proteinExistence type="predicted"/>
<evidence type="ECO:0000313" key="3">
    <source>
        <dbReference type="Proteomes" id="UP001152799"/>
    </source>
</evidence>
<reference evidence="2" key="1">
    <citation type="submission" date="2022-01" db="EMBL/GenBank/DDBJ databases">
        <authorList>
            <person name="King R."/>
        </authorList>
    </citation>
    <scope>NUCLEOTIDE SEQUENCE</scope>
</reference>
<protein>
    <recommendedName>
        <fullName evidence="4">Alpha-S1-casein</fullName>
    </recommendedName>
</protein>
<evidence type="ECO:0000313" key="2">
    <source>
        <dbReference type="EMBL" id="CAG9771266.1"/>
    </source>
</evidence>
<organism evidence="2 3">
    <name type="scientific">Ceutorhynchus assimilis</name>
    <name type="common">cabbage seed weevil</name>
    <dbReference type="NCBI Taxonomy" id="467358"/>
    <lineage>
        <taxon>Eukaryota</taxon>
        <taxon>Metazoa</taxon>
        <taxon>Ecdysozoa</taxon>
        <taxon>Arthropoda</taxon>
        <taxon>Hexapoda</taxon>
        <taxon>Insecta</taxon>
        <taxon>Pterygota</taxon>
        <taxon>Neoptera</taxon>
        <taxon>Endopterygota</taxon>
        <taxon>Coleoptera</taxon>
        <taxon>Polyphaga</taxon>
        <taxon>Cucujiformia</taxon>
        <taxon>Curculionidae</taxon>
        <taxon>Ceutorhynchinae</taxon>
        <taxon>Ceutorhynchus</taxon>
    </lineage>
</organism>
<keyword evidence="1" id="KW-0732">Signal</keyword>
<dbReference type="EMBL" id="OU892283">
    <property type="protein sequence ID" value="CAG9771266.1"/>
    <property type="molecule type" value="Genomic_DNA"/>
</dbReference>
<dbReference type="AlphaFoldDB" id="A0A9N9MVC6"/>
<accession>A0A9N9MVC6</accession>
<evidence type="ECO:0000256" key="1">
    <source>
        <dbReference type="SAM" id="SignalP"/>
    </source>
</evidence>
<feature type="signal peptide" evidence="1">
    <location>
        <begin position="1"/>
        <end position="15"/>
    </location>
</feature>
<dbReference type="Proteomes" id="UP001152799">
    <property type="component" value="Chromosome 7"/>
</dbReference>